<dbReference type="InterPro" id="IPR004881">
    <property type="entry name" value="Ribosome_biogen_GTPase_RsgA"/>
</dbReference>
<feature type="binding site" evidence="10">
    <location>
        <begin position="173"/>
        <end position="181"/>
    </location>
    <ligand>
        <name>GTP</name>
        <dbReference type="ChEBI" id="CHEBI:37565"/>
    </ligand>
</feature>
<dbReference type="PROSITE" id="PS51721">
    <property type="entry name" value="G_CP"/>
    <property type="match status" value="1"/>
</dbReference>
<keyword evidence="6 10" id="KW-0378">Hydrolase</keyword>
<evidence type="ECO:0000256" key="8">
    <source>
        <dbReference type="ARBA" id="ARBA00022884"/>
    </source>
</evidence>
<dbReference type="GO" id="GO:0042274">
    <property type="term" value="P:ribosomal small subunit biogenesis"/>
    <property type="evidence" value="ECO:0007669"/>
    <property type="project" value="UniProtKB-UniRule"/>
</dbReference>
<dbReference type="GO" id="GO:0046872">
    <property type="term" value="F:metal ion binding"/>
    <property type="evidence" value="ECO:0007669"/>
    <property type="project" value="UniProtKB-KW"/>
</dbReference>
<feature type="binding site" evidence="10">
    <location>
        <position position="269"/>
    </location>
    <ligand>
        <name>Zn(2+)</name>
        <dbReference type="ChEBI" id="CHEBI:29105"/>
    </ligand>
</feature>
<protein>
    <recommendedName>
        <fullName evidence="10">Small ribosomal subunit biogenesis GTPase RsgA</fullName>
        <ecNumber evidence="10">3.6.1.-</ecNumber>
    </recommendedName>
</protein>
<evidence type="ECO:0000256" key="1">
    <source>
        <dbReference type="ARBA" id="ARBA00022490"/>
    </source>
</evidence>
<dbReference type="Gene3D" id="3.40.50.300">
    <property type="entry name" value="P-loop containing nucleotide triphosphate hydrolases"/>
    <property type="match status" value="1"/>
</dbReference>
<evidence type="ECO:0000256" key="4">
    <source>
        <dbReference type="ARBA" id="ARBA00022730"/>
    </source>
</evidence>
<keyword evidence="12" id="KW-1185">Reference proteome</keyword>
<dbReference type="InterPro" id="IPR027417">
    <property type="entry name" value="P-loop_NTPase"/>
</dbReference>
<dbReference type="InterPro" id="IPR030378">
    <property type="entry name" value="G_CP_dom"/>
</dbReference>
<dbReference type="SUPFAM" id="SSF50249">
    <property type="entry name" value="Nucleic acid-binding proteins"/>
    <property type="match status" value="1"/>
</dbReference>
<keyword evidence="4 10" id="KW-0699">rRNA-binding</keyword>
<dbReference type="PANTHER" id="PTHR32120:SF11">
    <property type="entry name" value="SMALL RIBOSOMAL SUBUNIT BIOGENESIS GTPASE RSGA 1, MITOCHONDRIAL-RELATED"/>
    <property type="match status" value="1"/>
</dbReference>
<dbReference type="CDD" id="cd01854">
    <property type="entry name" value="YjeQ_EngC"/>
    <property type="match status" value="1"/>
</dbReference>
<evidence type="ECO:0000256" key="6">
    <source>
        <dbReference type="ARBA" id="ARBA00022801"/>
    </source>
</evidence>
<keyword evidence="3 10" id="KW-0479">Metal-binding</keyword>
<dbReference type="SUPFAM" id="SSF52540">
    <property type="entry name" value="P-loop containing nucleoside triphosphate hydrolases"/>
    <property type="match status" value="1"/>
</dbReference>
<name>A0A291IS22_9MOLU</name>
<keyword evidence="5 10" id="KW-0547">Nucleotide-binding</keyword>
<dbReference type="Gene3D" id="2.40.50.140">
    <property type="entry name" value="Nucleic acid-binding proteins"/>
    <property type="match status" value="1"/>
</dbReference>
<evidence type="ECO:0000256" key="3">
    <source>
        <dbReference type="ARBA" id="ARBA00022723"/>
    </source>
</evidence>
<dbReference type="OrthoDB" id="9809485at2"/>
<feature type="binding site" evidence="10">
    <location>
        <position position="261"/>
    </location>
    <ligand>
        <name>Zn(2+)</name>
        <dbReference type="ChEBI" id="CHEBI:29105"/>
    </ligand>
</feature>
<comment type="similarity">
    <text evidence="10">Belongs to the TRAFAC class YlqF/YawG GTPase family. RsgA subfamily.</text>
</comment>
<dbReference type="InterPro" id="IPR010914">
    <property type="entry name" value="RsgA_GTPase_dom"/>
</dbReference>
<dbReference type="GO" id="GO:0003924">
    <property type="term" value="F:GTPase activity"/>
    <property type="evidence" value="ECO:0007669"/>
    <property type="project" value="UniProtKB-UniRule"/>
</dbReference>
<organism evidence="11 12">
    <name type="scientific">Mesoplasma lactucae ATCC 49193</name>
    <dbReference type="NCBI Taxonomy" id="81460"/>
    <lineage>
        <taxon>Bacteria</taxon>
        <taxon>Bacillati</taxon>
        <taxon>Mycoplasmatota</taxon>
        <taxon>Mollicutes</taxon>
        <taxon>Entomoplasmatales</taxon>
        <taxon>Entomoplasmataceae</taxon>
        <taxon>Mesoplasma</taxon>
    </lineage>
</organism>
<gene>
    <name evidence="10 11" type="primary">rsgA</name>
    <name evidence="11" type="ORF">CP520_02105</name>
</gene>
<dbReference type="KEGG" id="mlac:CP520_02105"/>
<dbReference type="NCBIfam" id="TIGR00157">
    <property type="entry name" value="ribosome small subunit-dependent GTPase A"/>
    <property type="match status" value="1"/>
</dbReference>
<evidence type="ECO:0000256" key="2">
    <source>
        <dbReference type="ARBA" id="ARBA00022517"/>
    </source>
</evidence>
<dbReference type="PANTHER" id="PTHR32120">
    <property type="entry name" value="SMALL RIBOSOMAL SUBUNIT BIOGENESIS GTPASE RSGA"/>
    <property type="match status" value="1"/>
</dbReference>
<evidence type="ECO:0000256" key="9">
    <source>
        <dbReference type="ARBA" id="ARBA00023134"/>
    </source>
</evidence>
<dbReference type="EMBL" id="CP023668">
    <property type="protein sequence ID" value="ATG97538.1"/>
    <property type="molecule type" value="Genomic_DNA"/>
</dbReference>
<accession>A0A291IS22</accession>
<evidence type="ECO:0000256" key="5">
    <source>
        <dbReference type="ARBA" id="ARBA00022741"/>
    </source>
</evidence>
<dbReference type="HAMAP" id="MF_01820">
    <property type="entry name" value="GTPase_RsgA"/>
    <property type="match status" value="1"/>
</dbReference>
<comment type="function">
    <text evidence="10">One of several proteins that assist in the late maturation steps of the functional core of the 30S ribosomal subunit. Helps release RbfA from mature subunits. May play a role in the assembly of ribosomal proteins into the subunit. Circularly permuted GTPase that catalyzes slow GTP hydrolysis, GTPase activity is stimulated by the 30S ribosomal subunit.</text>
</comment>
<dbReference type="Gene3D" id="1.10.40.50">
    <property type="entry name" value="Probable gtpase engc, domain 3"/>
    <property type="match status" value="1"/>
</dbReference>
<comment type="subcellular location">
    <subcellularLocation>
        <location evidence="10">Cytoplasm</location>
    </subcellularLocation>
</comment>
<evidence type="ECO:0000256" key="7">
    <source>
        <dbReference type="ARBA" id="ARBA00022833"/>
    </source>
</evidence>
<dbReference type="InterPro" id="IPR031944">
    <property type="entry name" value="RsgA_N"/>
</dbReference>
<dbReference type="Pfam" id="PF16745">
    <property type="entry name" value="RsgA_N"/>
    <property type="match status" value="1"/>
</dbReference>
<feature type="binding site" evidence="10">
    <location>
        <position position="256"/>
    </location>
    <ligand>
        <name>Zn(2+)</name>
        <dbReference type="ChEBI" id="CHEBI:29105"/>
    </ligand>
</feature>
<dbReference type="InterPro" id="IPR012340">
    <property type="entry name" value="NA-bd_OB-fold"/>
</dbReference>
<dbReference type="RefSeq" id="WP_096862826.1">
    <property type="nucleotide sequence ID" value="NZ_CP023668.1"/>
</dbReference>
<evidence type="ECO:0000256" key="10">
    <source>
        <dbReference type="HAMAP-Rule" id="MF_01820"/>
    </source>
</evidence>
<dbReference type="GO" id="GO:0005525">
    <property type="term" value="F:GTP binding"/>
    <property type="evidence" value="ECO:0007669"/>
    <property type="project" value="UniProtKB-UniRule"/>
</dbReference>
<comment type="cofactor">
    <cofactor evidence="10">
        <name>Zn(2+)</name>
        <dbReference type="ChEBI" id="CHEBI:29105"/>
    </cofactor>
    <text evidence="10">Binds 1 zinc ion per subunit.</text>
</comment>
<evidence type="ECO:0000313" key="11">
    <source>
        <dbReference type="EMBL" id="ATG97538.1"/>
    </source>
</evidence>
<keyword evidence="2 10" id="KW-0690">Ribosome biogenesis</keyword>
<dbReference type="PROSITE" id="PS50936">
    <property type="entry name" value="ENGC_GTPASE"/>
    <property type="match status" value="1"/>
</dbReference>
<keyword evidence="1 10" id="KW-0963">Cytoplasm</keyword>
<reference evidence="11 12" key="1">
    <citation type="submission" date="2017-09" db="EMBL/GenBank/DDBJ databases">
        <title>SPAdes assembly of the Mesoplasma lactucae genome.</title>
        <authorList>
            <person name="Knight T.F."/>
            <person name="Rubinstein R."/>
            <person name="Citino T."/>
        </authorList>
    </citation>
    <scope>NUCLEOTIDE SEQUENCE [LARGE SCALE GENOMIC DNA]</scope>
    <source>
        <strain evidence="11 12">831-C4</strain>
    </source>
</reference>
<dbReference type="AlphaFoldDB" id="A0A291IS22"/>
<keyword evidence="8 10" id="KW-0694">RNA-binding</keyword>
<dbReference type="Pfam" id="PF03193">
    <property type="entry name" value="RsgA_GTPase"/>
    <property type="match status" value="1"/>
</dbReference>
<dbReference type="GO" id="GO:0019843">
    <property type="term" value="F:rRNA binding"/>
    <property type="evidence" value="ECO:0007669"/>
    <property type="project" value="UniProtKB-KW"/>
</dbReference>
<comment type="subunit">
    <text evidence="10">Monomer. Associates with 30S ribosomal subunit, binds 16S rRNA.</text>
</comment>
<evidence type="ECO:0000313" key="12">
    <source>
        <dbReference type="Proteomes" id="UP000232227"/>
    </source>
</evidence>
<dbReference type="GO" id="GO:0005737">
    <property type="term" value="C:cytoplasm"/>
    <property type="evidence" value="ECO:0007669"/>
    <property type="project" value="UniProtKB-SubCell"/>
</dbReference>
<dbReference type="Proteomes" id="UP000232227">
    <property type="component" value="Chromosome"/>
</dbReference>
<dbReference type="EC" id="3.6.1.-" evidence="10"/>
<keyword evidence="9 10" id="KW-0342">GTP-binding</keyword>
<keyword evidence="7 10" id="KW-0862">Zinc</keyword>
<proteinExistence type="inferred from homology"/>
<feature type="binding site" evidence="10">
    <location>
        <begin position="118"/>
        <end position="121"/>
    </location>
    <ligand>
        <name>GTP</name>
        <dbReference type="ChEBI" id="CHEBI:37565"/>
    </ligand>
</feature>
<feature type="binding site" evidence="10">
    <location>
        <position position="263"/>
    </location>
    <ligand>
        <name>Zn(2+)</name>
        <dbReference type="ChEBI" id="CHEBI:29105"/>
    </ligand>
</feature>
<sequence length="307" mass="35576">MTNIKKGIIVNIDSHESVVYDQNDKTYANCLAKGNIKRNSKESPLVGDYVTFDVIANDKGYITKIEPRKNEIHRPKMANIDQIFIVSALKEPNLNTYIIDKYIAFLELNKIEPILLFTKPDLVTDKNDSVWQIIDDYKKMDYQVFVIDNKKPNKEILDSLEKIMVNKISLFTGQTGAGKTSTLNNFLSFEDQQKTNEISQALNRGKHTTTKVTLYVINDNIYLADSPGFSSFTLKGISLDQIRYAFRAFEKYQGECKFNDCVHLNEKQCKIKEEVKEKNIPQFLYDDYVKMIEEVKKEEETPWKNTF</sequence>